<reference evidence="8 9" key="1">
    <citation type="submission" date="2016-07" db="EMBL/GenBank/DDBJ databases">
        <title>Pervasive Adenine N6-methylation of Active Genes in Fungi.</title>
        <authorList>
            <consortium name="DOE Joint Genome Institute"/>
            <person name="Mondo S.J."/>
            <person name="Dannebaum R.O."/>
            <person name="Kuo R.C."/>
            <person name="Labutti K."/>
            <person name="Haridas S."/>
            <person name="Kuo A."/>
            <person name="Salamov A."/>
            <person name="Ahrendt S.R."/>
            <person name="Lipzen A."/>
            <person name="Sullivan W."/>
            <person name="Andreopoulos W.B."/>
            <person name="Clum A."/>
            <person name="Lindquist E."/>
            <person name="Daum C."/>
            <person name="Ramamoorthy G.K."/>
            <person name="Gryganskyi A."/>
            <person name="Culley D."/>
            <person name="Magnuson J.K."/>
            <person name="James T.Y."/>
            <person name="O'Malley M.A."/>
            <person name="Stajich J.E."/>
            <person name="Spatafora J.W."/>
            <person name="Visel A."/>
            <person name="Grigoriev I.V."/>
        </authorList>
    </citation>
    <scope>NUCLEOTIDE SEQUENCE [LARGE SCALE GENOMIC DNA]</scope>
    <source>
        <strain evidence="8 9">JEL800</strain>
    </source>
</reference>
<dbReference type="EMBL" id="MCGO01000002">
    <property type="protein sequence ID" value="ORY53061.1"/>
    <property type="molecule type" value="Genomic_DNA"/>
</dbReference>
<proteinExistence type="predicted"/>
<dbReference type="AlphaFoldDB" id="A0A1Y2D1A0"/>
<feature type="transmembrane region" description="Helical" evidence="6">
    <location>
        <begin position="120"/>
        <end position="144"/>
    </location>
</feature>
<organism evidence="8 9">
    <name type="scientific">Rhizoclosmatium globosum</name>
    <dbReference type="NCBI Taxonomy" id="329046"/>
    <lineage>
        <taxon>Eukaryota</taxon>
        <taxon>Fungi</taxon>
        <taxon>Fungi incertae sedis</taxon>
        <taxon>Chytridiomycota</taxon>
        <taxon>Chytridiomycota incertae sedis</taxon>
        <taxon>Chytridiomycetes</taxon>
        <taxon>Chytridiales</taxon>
        <taxon>Chytriomycetaceae</taxon>
        <taxon>Rhizoclosmatium</taxon>
    </lineage>
</organism>
<feature type="transmembrane region" description="Helical" evidence="6">
    <location>
        <begin position="41"/>
        <end position="69"/>
    </location>
</feature>
<evidence type="ECO:0000313" key="8">
    <source>
        <dbReference type="EMBL" id="ORY53061.1"/>
    </source>
</evidence>
<evidence type="ECO:0000256" key="6">
    <source>
        <dbReference type="SAM" id="Phobius"/>
    </source>
</evidence>
<dbReference type="GO" id="GO:0004222">
    <property type="term" value="F:metalloendopeptidase activity"/>
    <property type="evidence" value="ECO:0007669"/>
    <property type="project" value="InterPro"/>
</dbReference>
<evidence type="ECO:0000259" key="7">
    <source>
        <dbReference type="Pfam" id="PF02163"/>
    </source>
</evidence>
<keyword evidence="4 6" id="KW-0472">Membrane</keyword>
<dbReference type="InterPro" id="IPR001193">
    <property type="entry name" value="MBTPS2"/>
</dbReference>
<evidence type="ECO:0000256" key="2">
    <source>
        <dbReference type="ARBA" id="ARBA00022692"/>
    </source>
</evidence>
<evidence type="ECO:0000256" key="3">
    <source>
        <dbReference type="ARBA" id="ARBA00022989"/>
    </source>
</evidence>
<keyword evidence="9" id="KW-1185">Reference proteome</keyword>
<dbReference type="Proteomes" id="UP000193642">
    <property type="component" value="Unassembled WGS sequence"/>
</dbReference>
<evidence type="ECO:0000256" key="5">
    <source>
        <dbReference type="ARBA" id="ARBA00032658"/>
    </source>
</evidence>
<feature type="transmembrane region" description="Helical" evidence="6">
    <location>
        <begin position="164"/>
        <end position="182"/>
    </location>
</feature>
<feature type="transmembrane region" description="Helical" evidence="6">
    <location>
        <begin position="203"/>
        <end position="228"/>
    </location>
</feature>
<dbReference type="InterPro" id="IPR008915">
    <property type="entry name" value="Peptidase_M50"/>
</dbReference>
<keyword evidence="2 6" id="KW-0812">Transmembrane</keyword>
<name>A0A1Y2D1A0_9FUNG</name>
<sequence length="558" mass="62435">MPLAIISYSLLQLKVTTIALNDVVWRNLGLCNQQLKALLHHWFACGAIFGCIALVLSVVMMIVCCVLAVRDFFVHNHHSPTISFQNGTDLEWRTVDVDVVNRTLAYSSGPNLESPTNGRFLVSLIPGINLPLYAVGYYFFALFFAGVFHEAGHAIAASIEQVQMQAAGVFIWLIYPGAFVDLDDTALKFIPPWAKLKIVCAGVWHNAVFAITSLVILMTLPSWIGWVYRDLRSIHNGSAWNGGVVVLDVEKQSPLHTNLPVGSIIMAVNEVQISFGVNDWDTGLAKALETSASVRQGYCIDKEVISNGPASCCNVDLERPLGDYGNAYQCFLPQDIVNMRPLIELHKDALQSSPKSCVDLESVLRFADLCSVDGDCPNTSEPQLCMSAYIPNQHIRIIRLHTLDILERKEIKRQRKDHVSELNVTKSSKSHIFGRGNVEGSVPMTDRHIPIPLRTVLYLGDPREISESVRIGCFYPRHRYFPLSVPYKIERILHFLISFNTALAFFNMIPAQDMDGFHAFSALFDIFLEIQSSGTLPSGMKLESCEYWGVFQLCCWEY</sequence>
<dbReference type="GO" id="GO:1905897">
    <property type="term" value="P:regulation of response to endoplasmic reticulum stress"/>
    <property type="evidence" value="ECO:0007669"/>
    <property type="project" value="TreeGrafter"/>
</dbReference>
<dbReference type="GO" id="GO:0005737">
    <property type="term" value="C:cytoplasm"/>
    <property type="evidence" value="ECO:0007669"/>
    <property type="project" value="TreeGrafter"/>
</dbReference>
<dbReference type="PANTHER" id="PTHR13325:SF3">
    <property type="entry name" value="MEMBRANE-BOUND TRANSCRIPTION FACTOR SITE-2 PROTEASE"/>
    <property type="match status" value="1"/>
</dbReference>
<dbReference type="STRING" id="329046.A0A1Y2D1A0"/>
<gene>
    <name evidence="8" type="ORF">BCR33DRAFT_732855</name>
</gene>
<accession>A0A1Y2D1A0</accession>
<feature type="domain" description="Peptidase M50" evidence="7">
    <location>
        <begin position="138"/>
        <end position="525"/>
    </location>
</feature>
<dbReference type="PRINTS" id="PR01000">
    <property type="entry name" value="SREBPS2PTASE"/>
</dbReference>
<evidence type="ECO:0000256" key="4">
    <source>
        <dbReference type="ARBA" id="ARBA00023136"/>
    </source>
</evidence>
<evidence type="ECO:0000256" key="1">
    <source>
        <dbReference type="ARBA" id="ARBA00004127"/>
    </source>
</evidence>
<dbReference type="GO" id="GO:0012505">
    <property type="term" value="C:endomembrane system"/>
    <property type="evidence" value="ECO:0007669"/>
    <property type="project" value="UniProtKB-SubCell"/>
</dbReference>
<protein>
    <recommendedName>
        <fullName evidence="5">Endopeptidase S2P</fullName>
    </recommendedName>
</protein>
<comment type="caution">
    <text evidence="8">The sequence shown here is derived from an EMBL/GenBank/DDBJ whole genome shotgun (WGS) entry which is preliminary data.</text>
</comment>
<dbReference type="PANTHER" id="PTHR13325">
    <property type="entry name" value="PROTEASE M50 MEMBRANE-BOUND TRANSCRIPTION FACTOR SITE 2 PROTEASE"/>
    <property type="match status" value="1"/>
</dbReference>
<keyword evidence="3 6" id="KW-1133">Transmembrane helix</keyword>
<evidence type="ECO:0000313" key="9">
    <source>
        <dbReference type="Proteomes" id="UP000193642"/>
    </source>
</evidence>
<dbReference type="OrthoDB" id="7694678at2759"/>
<dbReference type="GO" id="GO:0016020">
    <property type="term" value="C:membrane"/>
    <property type="evidence" value="ECO:0007669"/>
    <property type="project" value="InterPro"/>
</dbReference>
<dbReference type="GO" id="GO:0031293">
    <property type="term" value="P:membrane protein intracellular domain proteolysis"/>
    <property type="evidence" value="ECO:0007669"/>
    <property type="project" value="TreeGrafter"/>
</dbReference>
<dbReference type="Pfam" id="PF02163">
    <property type="entry name" value="Peptidase_M50"/>
    <property type="match status" value="1"/>
</dbReference>
<comment type="subcellular location">
    <subcellularLocation>
        <location evidence="1">Endomembrane system</location>
        <topology evidence="1">Multi-pass membrane protein</topology>
    </subcellularLocation>
</comment>